<accession>L0EI94</accession>
<sequence length="229" mass="26223">MISDRPAKTRQVIEPGWFWVFVNERLSVYTVHSDAELGAADSIRWDLLEEGFDVLWDSARSRREAVRYMEQFYPQYTRFETIPTPITFREACEFINKHHRHHLAPQGMKFALGISNGEKLVGVLTAGRPVSRHMDDGYVLEVTRLCVLRSYIHSCSKLYASARRIAREMGYRALVTYTLEDEPGASLRAAGFRLHKISCGGSWNTAKRPRVDKHPTGRKKVWVLPISGA</sequence>
<organism evidence="1 2">
    <name type="scientific">Thermobacillus composti (strain DSM 18247 / JCM 13945 / KWC4)</name>
    <dbReference type="NCBI Taxonomy" id="717605"/>
    <lineage>
        <taxon>Bacteria</taxon>
        <taxon>Bacillati</taxon>
        <taxon>Bacillota</taxon>
        <taxon>Bacilli</taxon>
        <taxon>Bacillales</taxon>
        <taxon>Paenibacillaceae</taxon>
        <taxon>Thermobacillus</taxon>
    </lineage>
</organism>
<proteinExistence type="predicted"/>
<protein>
    <recommendedName>
        <fullName evidence="3">N-acetyltransferase domain-containing protein</fullName>
    </recommendedName>
</protein>
<reference evidence="2" key="1">
    <citation type="submission" date="2012-01" db="EMBL/GenBank/DDBJ databases">
        <title>Complete sequence of plasmid of Thermobacillus composti KWC4.</title>
        <authorList>
            <person name="Lucas S."/>
            <person name="Han J."/>
            <person name="Lapidus A."/>
            <person name="Cheng J.-F."/>
            <person name="Goodwin L."/>
            <person name="Pitluck S."/>
            <person name="Peters L."/>
            <person name="Ovchinnikova G."/>
            <person name="Teshima H."/>
            <person name="Detter J.C."/>
            <person name="Han C."/>
            <person name="Tapia R."/>
            <person name="Land M."/>
            <person name="Hauser L."/>
            <person name="Kyrpides N."/>
            <person name="Ivanova N."/>
            <person name="Pagani I."/>
            <person name="Anderson I."/>
            <person name="Woyke T."/>
        </authorList>
    </citation>
    <scope>NUCLEOTIDE SEQUENCE [LARGE SCALE GENOMIC DNA]</scope>
    <source>
        <strain evidence="2">DSM 18247 / JCM 13945 / KWC4</strain>
        <plasmid evidence="2">Plasmid pTHECO01</plasmid>
    </source>
</reference>
<dbReference type="InterPro" id="IPR057895">
    <property type="entry name" value="Mom"/>
</dbReference>
<keyword evidence="2" id="KW-1185">Reference proteome</keyword>
<dbReference type="InterPro" id="IPR053780">
    <property type="entry name" value="Gp66-like"/>
</dbReference>
<dbReference type="KEGG" id="tco:Theco_3979"/>
<evidence type="ECO:0000313" key="2">
    <source>
        <dbReference type="Proteomes" id="UP000010795"/>
    </source>
</evidence>
<dbReference type="InterPro" id="IPR016181">
    <property type="entry name" value="Acyl_CoA_acyltransferase"/>
</dbReference>
<dbReference type="EMBL" id="CP003256">
    <property type="protein sequence ID" value="AGA59983.1"/>
    <property type="molecule type" value="Genomic_DNA"/>
</dbReference>
<geneLocation type="plasmid" evidence="1 2">
    <name>pTHECO01</name>
</geneLocation>
<dbReference type="Pfam" id="PF25680">
    <property type="entry name" value="Mom"/>
    <property type="match status" value="1"/>
</dbReference>
<dbReference type="Proteomes" id="UP000010795">
    <property type="component" value="Plasmid pTHECO01"/>
</dbReference>
<evidence type="ECO:0008006" key="3">
    <source>
        <dbReference type="Google" id="ProtNLM"/>
    </source>
</evidence>
<name>L0EI94_THECK</name>
<keyword evidence="1" id="KW-0614">Plasmid</keyword>
<dbReference type="eggNOG" id="ENOG503067M">
    <property type="taxonomic scope" value="Bacteria"/>
</dbReference>
<dbReference type="RefSeq" id="WP_015256697.1">
    <property type="nucleotide sequence ID" value="NC_019898.1"/>
</dbReference>
<dbReference type="NCBIfam" id="NF045478">
    <property type="entry name" value="XF1762_fam"/>
    <property type="match status" value="1"/>
</dbReference>
<dbReference type="SUPFAM" id="SSF55729">
    <property type="entry name" value="Acyl-CoA N-acyltransferases (Nat)"/>
    <property type="match status" value="1"/>
</dbReference>
<dbReference type="AlphaFoldDB" id="L0EI94"/>
<evidence type="ECO:0000313" key="1">
    <source>
        <dbReference type="EMBL" id="AGA59983.1"/>
    </source>
</evidence>
<gene>
    <name evidence="1" type="ordered locus">Theco_3979</name>
</gene>
<dbReference type="HOGENOM" id="CLU_1209330_0_0_9"/>